<name>A0A2S4W7W2_9BASI</name>
<evidence type="ECO:0000256" key="1">
    <source>
        <dbReference type="SAM" id="MobiDB-lite"/>
    </source>
</evidence>
<evidence type="ECO:0000313" key="3">
    <source>
        <dbReference type="Proteomes" id="UP000239156"/>
    </source>
</evidence>
<sequence>MAQPRTSNVFQAPEEMPDQRNSDVIDEPRRLQILQSTMAKLEGLGNSKPVMNRPSPIKTASAPIYPTLMQHQPQPMYHQFGPSIHYTPPQLYSPTALLVPYYIYPPVVPNNSPNMQYHHRSNSMYPSRTPSSPSPKNPLPPPGEFRNMQDNKQRSTIPAPQRHHTTNNDVMKTPERSTRTRPPIVSPDSSPDSYLKTPPHYNSSRKQASQHQPDFRVEPQHRHLDRHSHKEPRADKINTRPSMQHQSHSNRSDKNMKDNYANLIKSGNYGLQLESKKTGVKLVEKKRLTINELKLLEALPPLPPRPQLQRSSLSSSSNLSSPPKKKKADKFAWFDYCEFFYSLYNTSTESLASTPPFLN</sequence>
<proteinExistence type="predicted"/>
<feature type="compositionally biased region" description="Basic and acidic residues" evidence="1">
    <location>
        <begin position="213"/>
        <end position="222"/>
    </location>
</feature>
<keyword evidence="3" id="KW-1185">Reference proteome</keyword>
<dbReference type="Proteomes" id="UP000239156">
    <property type="component" value="Unassembled WGS sequence"/>
</dbReference>
<feature type="compositionally biased region" description="Low complexity" evidence="1">
    <location>
        <begin position="182"/>
        <end position="193"/>
    </location>
</feature>
<dbReference type="VEuPathDB" id="FungiDB:PSTT_00051"/>
<feature type="compositionally biased region" description="Polar residues" evidence="1">
    <location>
        <begin position="200"/>
        <end position="212"/>
    </location>
</feature>
<feature type="region of interest" description="Disordered" evidence="1">
    <location>
        <begin position="300"/>
        <end position="327"/>
    </location>
</feature>
<feature type="region of interest" description="Disordered" evidence="1">
    <location>
        <begin position="1"/>
        <end position="24"/>
    </location>
</feature>
<dbReference type="AlphaFoldDB" id="A0A2S4W7W2"/>
<reference evidence="2" key="1">
    <citation type="submission" date="2017-12" db="EMBL/GenBank/DDBJ databases">
        <title>Gene loss provides genomic basis for host adaptation in cereal stripe rust fungi.</title>
        <authorList>
            <person name="Xia C."/>
        </authorList>
    </citation>
    <scope>NUCLEOTIDE SEQUENCE [LARGE SCALE GENOMIC DNA]</scope>
    <source>
        <strain evidence="2">93-210</strain>
    </source>
</reference>
<feature type="compositionally biased region" description="Polar residues" evidence="1">
    <location>
        <begin position="239"/>
        <end position="249"/>
    </location>
</feature>
<feature type="region of interest" description="Disordered" evidence="1">
    <location>
        <begin position="114"/>
        <end position="256"/>
    </location>
</feature>
<accession>A0A2S4W7W2</accession>
<comment type="caution">
    <text evidence="2">The sequence shown here is derived from an EMBL/GenBank/DDBJ whole genome shotgun (WGS) entry which is preliminary data.</text>
</comment>
<evidence type="ECO:0000313" key="2">
    <source>
        <dbReference type="EMBL" id="POW17848.1"/>
    </source>
</evidence>
<feature type="compositionally biased region" description="Pro residues" evidence="1">
    <location>
        <begin position="132"/>
        <end position="143"/>
    </location>
</feature>
<gene>
    <name evidence="2" type="ORF">PSTT_00051</name>
</gene>
<organism evidence="2 3">
    <name type="scientific">Puccinia striiformis</name>
    <dbReference type="NCBI Taxonomy" id="27350"/>
    <lineage>
        <taxon>Eukaryota</taxon>
        <taxon>Fungi</taxon>
        <taxon>Dikarya</taxon>
        <taxon>Basidiomycota</taxon>
        <taxon>Pucciniomycotina</taxon>
        <taxon>Pucciniomycetes</taxon>
        <taxon>Pucciniales</taxon>
        <taxon>Pucciniaceae</taxon>
        <taxon>Puccinia</taxon>
    </lineage>
</organism>
<dbReference type="EMBL" id="PKSL01000001">
    <property type="protein sequence ID" value="POW17848.1"/>
    <property type="molecule type" value="Genomic_DNA"/>
</dbReference>
<protein>
    <submittedName>
        <fullName evidence="2">Uncharacterized protein</fullName>
    </submittedName>
</protein>
<dbReference type="VEuPathDB" id="FungiDB:PSHT_09334"/>
<feature type="compositionally biased region" description="Low complexity" evidence="1">
    <location>
        <begin position="307"/>
        <end position="322"/>
    </location>
</feature>
<feature type="compositionally biased region" description="Polar residues" evidence="1">
    <location>
        <begin position="1"/>
        <end position="10"/>
    </location>
</feature>